<dbReference type="PANTHER" id="PTHR39673:SF5">
    <property type="entry name" value="TUNGSTEN-CONTAINING FORMYLMETHANOFURAN DEHYDROGENASE 2 SUBUNIT C"/>
    <property type="match status" value="1"/>
</dbReference>
<dbReference type="EMBL" id="CP002629">
    <property type="protein sequence ID" value="AEB08901.1"/>
    <property type="molecule type" value="Genomic_DNA"/>
</dbReference>
<dbReference type="Proteomes" id="UP000000483">
    <property type="component" value="Chromosome"/>
</dbReference>
<dbReference type="PROSITE" id="PS51278">
    <property type="entry name" value="GATASE_TYPE_2"/>
    <property type="match status" value="1"/>
</dbReference>
<feature type="domain" description="Glutamine amidotransferase type-2" evidence="1">
    <location>
        <begin position="39"/>
        <end position="425"/>
    </location>
</feature>
<accession>F2NH59</accession>
<name>F2NH59_DESAR</name>
<dbReference type="Gene3D" id="3.60.20.10">
    <property type="entry name" value="Glutamine Phosphoribosylpyrophosphate, subunit 1, domain 1"/>
    <property type="match status" value="1"/>
</dbReference>
<dbReference type="InterPro" id="IPR036485">
    <property type="entry name" value="Glu_synth_asu_C_sf"/>
</dbReference>
<keyword evidence="3" id="KW-1185">Reference proteome</keyword>
<dbReference type="KEGG" id="dao:Desac_1035"/>
<reference evidence="2 3" key="1">
    <citation type="journal article" date="2011" name="Stand. Genomic Sci.">
        <title>Complete genome sequence of the acetate-degrading sulfate reducer Desulfobacca acetoxidans type strain (ASRB2).</title>
        <authorList>
            <person name="Goker M."/>
            <person name="Teshima H."/>
            <person name="Lapidus A."/>
            <person name="Nolan M."/>
            <person name="Lucas S."/>
            <person name="Hammon N."/>
            <person name="Deshpande S."/>
            <person name="Cheng J.F."/>
            <person name="Tapia R."/>
            <person name="Han C."/>
            <person name="Goodwin L."/>
            <person name="Pitluck S."/>
            <person name="Huntemann M."/>
            <person name="Liolios K."/>
            <person name="Ivanova N."/>
            <person name="Pagani I."/>
            <person name="Mavromatis K."/>
            <person name="Ovchinikova G."/>
            <person name="Pati A."/>
            <person name="Chen A."/>
            <person name="Palaniappan K."/>
            <person name="Land M."/>
            <person name="Hauser L."/>
            <person name="Brambilla E.M."/>
            <person name="Rohde M."/>
            <person name="Spring S."/>
            <person name="Detter J.C."/>
            <person name="Woyke T."/>
            <person name="Bristow J."/>
            <person name="Eisen J.A."/>
            <person name="Markowitz V."/>
            <person name="Hugenholtz P."/>
            <person name="Kyrpides N.C."/>
            <person name="Klenk H.P."/>
        </authorList>
    </citation>
    <scope>NUCLEOTIDE SEQUENCE [LARGE SCALE GENOMIC DNA]</scope>
    <source>
        <strain evidence="3">ATCC 700848 / DSM 11109 / ASRB2</strain>
    </source>
</reference>
<dbReference type="InterPro" id="IPR029055">
    <property type="entry name" value="Ntn_hydrolases_N"/>
</dbReference>
<dbReference type="Pfam" id="PF13522">
    <property type="entry name" value="GATase_6"/>
    <property type="match status" value="1"/>
</dbReference>
<dbReference type="HOGENOM" id="CLU_327820_0_0_7"/>
<dbReference type="OrthoDB" id="9770094at2"/>
<evidence type="ECO:0000259" key="1">
    <source>
        <dbReference type="PROSITE" id="PS51278"/>
    </source>
</evidence>
<evidence type="ECO:0000313" key="2">
    <source>
        <dbReference type="EMBL" id="AEB08901.1"/>
    </source>
</evidence>
<gene>
    <name evidence="2" type="ordered locus">Desac_1035</name>
</gene>
<dbReference type="RefSeq" id="WP_013706013.1">
    <property type="nucleotide sequence ID" value="NC_015388.1"/>
</dbReference>
<dbReference type="eggNOG" id="COG0070">
    <property type="taxonomic scope" value="Bacteria"/>
</dbReference>
<dbReference type="InterPro" id="IPR002489">
    <property type="entry name" value="Glu_synth_asu_C"/>
</dbReference>
<dbReference type="AlphaFoldDB" id="F2NH59"/>
<organism evidence="2 3">
    <name type="scientific">Desulfobacca acetoxidans (strain ATCC 700848 / DSM 11109 / ASRB2)</name>
    <dbReference type="NCBI Taxonomy" id="880072"/>
    <lineage>
        <taxon>Bacteria</taxon>
        <taxon>Pseudomonadati</taxon>
        <taxon>Thermodesulfobacteriota</taxon>
        <taxon>Desulfobaccia</taxon>
        <taxon>Desulfobaccales</taxon>
        <taxon>Desulfobaccaceae</taxon>
        <taxon>Desulfobacca</taxon>
    </lineage>
</organism>
<dbReference type="PANTHER" id="PTHR39673">
    <property type="entry name" value="TUNGSTEN FORMYLMETHANOFURAN DEHYDROGENASE, SUBUNIT C (FWDC)"/>
    <property type="match status" value="1"/>
</dbReference>
<proteinExistence type="predicted"/>
<dbReference type="eggNOG" id="COG0067">
    <property type="taxonomic scope" value="Bacteria"/>
</dbReference>
<dbReference type="SUPFAM" id="SSF69336">
    <property type="entry name" value="Alpha subunit of glutamate synthase, C-terminal domain"/>
    <property type="match status" value="1"/>
</dbReference>
<reference evidence="3" key="2">
    <citation type="submission" date="2011-03" db="EMBL/GenBank/DDBJ databases">
        <title>The complete genome of Desulfobacca acetoxidans DSM 11109.</title>
        <authorList>
            <consortium name="US DOE Joint Genome Institute (JGI-PGF)"/>
            <person name="Lucas S."/>
            <person name="Copeland A."/>
            <person name="Lapidus A."/>
            <person name="Bruce D."/>
            <person name="Goodwin L."/>
            <person name="Pitluck S."/>
            <person name="Peters L."/>
            <person name="Kyrpides N."/>
            <person name="Mavromatis K."/>
            <person name="Ivanova N."/>
            <person name="Ovchinnikova G."/>
            <person name="Teshima H."/>
            <person name="Detter J.C."/>
            <person name="Han C."/>
            <person name="Land M."/>
            <person name="Hauser L."/>
            <person name="Markowitz V."/>
            <person name="Cheng J.-F."/>
            <person name="Hugenholtz P."/>
            <person name="Woyke T."/>
            <person name="Wu D."/>
            <person name="Spring S."/>
            <person name="Schueler E."/>
            <person name="Brambilla E."/>
            <person name="Klenk H.-P."/>
            <person name="Eisen J.A."/>
        </authorList>
    </citation>
    <scope>NUCLEOTIDE SEQUENCE [LARGE SCALE GENOMIC DNA]</scope>
    <source>
        <strain evidence="3">ATCC 700848 / DSM 11109 / ASRB2</strain>
    </source>
</reference>
<evidence type="ECO:0000313" key="3">
    <source>
        <dbReference type="Proteomes" id="UP000000483"/>
    </source>
</evidence>
<dbReference type="GO" id="GO:0016491">
    <property type="term" value="F:oxidoreductase activity"/>
    <property type="evidence" value="ECO:0007669"/>
    <property type="project" value="InterPro"/>
</dbReference>
<dbReference type="InterPro" id="IPR017932">
    <property type="entry name" value="GATase_2_dom"/>
</dbReference>
<dbReference type="STRING" id="880072.Desac_1035"/>
<protein>
    <submittedName>
        <fullName evidence="2">Glutamate synthase alpha subunit domain protein</fullName>
    </submittedName>
</protein>
<dbReference type="SUPFAM" id="SSF56235">
    <property type="entry name" value="N-terminal nucleophile aminohydrolases (Ntn hydrolases)"/>
    <property type="match status" value="1"/>
</dbReference>
<sequence length="877" mass="99087">MKSNGCMFDQGNRLLASRRDLSPTFFPGQTLKPEAEGGCGVTGFAASIPVSGRHIFQPSVQMHNRGNGKGGGIAAVGLDPDSLGVSREILDDDYLVQIAYLDPEVRSLVEEQFIKPFLRIDHAGRLSAMADWRDLPGLTVAPPEVWRYFVRVKTEVLQHFIQRHHLHGISWRRVEDEFISQNCYRLNQTFYASLGEKKAFVLSQGRNVMILKIVGYAEEAALYYNLLDFKAHIWIAHQRYPTRGRVWHPGGAHPFAALNMALVHNGDFANYHSVSEYLSQRQTYPLFLTDTEVAVLMFDLLHRVYGYPLEYVIEALAPTTERDFDLLPAKRREIYRLIQASHIHGSPDGPWFFIIARNDPEHQRYELIGITDTSMLRPQVFALQDGEVQIGLLCSEKQAIDATLSSLAQEDRRFCPVADIYWNARGGSHTDGGAYIFSLEPKDGRRVLTCVDKFGVLKAAPWYQKPWGGDIPEISAERGDELAADLMPLLEDESGQAMYQYLRQRLFKWYYATYLEHLQVLTRLSQQSDQLKSAIINALTLVIDRRFDPGDKKRSNIIMLTIKALHDIFQAIPPMGELHPSRYRRLDWQTREQITAPPQPDAILVLDASGFPPEGDDCDARYQVQAYHLGWKRFILYSYRGQRFTGCGFGLKTDGVRLDVYDSSGDYLASGIDGMEIHVHGNAQDQLGQIMKRGKLVVHGDVGQTFMYGAKGGEVYVLGNAAGRPLINAVGRPKVVINGTALDFLAESFMAGDVFKDGGFVIVNGMEFDERGRFRRLPSPYPGSNLFSLASGGAVYIRDPYGMVSTDQLNGGELVPFTEADWRLIRPYLEENERLFDIGIERDLLTVDSRRCPPEEVYRKIQPVKKTVLSKLEEAWE</sequence>
<dbReference type="Gene3D" id="2.160.20.60">
    <property type="entry name" value="Glutamate synthase, alpha subunit, C-terminal domain"/>
    <property type="match status" value="1"/>
</dbReference>
<dbReference type="Pfam" id="PF01493">
    <property type="entry name" value="GXGXG"/>
    <property type="match status" value="1"/>
</dbReference>